<comment type="subcellular location">
    <subcellularLocation>
        <location evidence="1">Mitochondrion</location>
    </subcellularLocation>
</comment>
<reference evidence="4 5" key="1">
    <citation type="submission" date="2016-07" db="EMBL/GenBank/DDBJ databases">
        <title>Draft genome of the white-rot fungus Obba rivulosa 3A-2.</title>
        <authorList>
            <consortium name="DOE Joint Genome Institute"/>
            <person name="Miettinen O."/>
            <person name="Riley R."/>
            <person name="Acob R."/>
            <person name="Barry K."/>
            <person name="Cullen D."/>
            <person name="De Vries R."/>
            <person name="Hainaut M."/>
            <person name="Hatakka A."/>
            <person name="Henrissat B."/>
            <person name="Hilden K."/>
            <person name="Kuo R."/>
            <person name="Labutti K."/>
            <person name="Lipzen A."/>
            <person name="Makela M.R."/>
            <person name="Sandor L."/>
            <person name="Spatafora J.W."/>
            <person name="Grigoriev I.V."/>
            <person name="Hibbett D.S."/>
        </authorList>
    </citation>
    <scope>NUCLEOTIDE SEQUENCE [LARGE SCALE GENOMIC DNA]</scope>
    <source>
        <strain evidence="4 5">3A-2</strain>
    </source>
</reference>
<dbReference type="PANTHER" id="PTHR28133:SF1">
    <property type="entry name" value="REQUIRED FOR RESPIRATORY GROWTH PROTEIN 7, MITOCHONDRIAL"/>
    <property type="match status" value="1"/>
</dbReference>
<evidence type="ECO:0000256" key="1">
    <source>
        <dbReference type="ARBA" id="ARBA00004173"/>
    </source>
</evidence>
<dbReference type="OrthoDB" id="20734at2759"/>
<keyword evidence="5" id="KW-1185">Reference proteome</keyword>
<dbReference type="Pfam" id="PF10356">
    <property type="entry name" value="RRG7"/>
    <property type="match status" value="1"/>
</dbReference>
<dbReference type="GO" id="GO:0005739">
    <property type="term" value="C:mitochondrion"/>
    <property type="evidence" value="ECO:0007669"/>
    <property type="project" value="UniProtKB-SubCell"/>
</dbReference>
<dbReference type="EMBL" id="KV722631">
    <property type="protein sequence ID" value="OCH84819.1"/>
    <property type="molecule type" value="Genomic_DNA"/>
</dbReference>
<evidence type="ECO:0000313" key="4">
    <source>
        <dbReference type="EMBL" id="OCH84819.1"/>
    </source>
</evidence>
<protein>
    <submittedName>
        <fullName evidence="4">Uncharacterized protein</fullName>
    </submittedName>
</protein>
<evidence type="ECO:0000256" key="2">
    <source>
        <dbReference type="ARBA" id="ARBA00023128"/>
    </source>
</evidence>
<dbReference type="InterPro" id="IPR018828">
    <property type="entry name" value="RRG7"/>
</dbReference>
<proteinExistence type="predicted"/>
<name>A0A8E2DGH4_9APHY</name>
<dbReference type="AlphaFoldDB" id="A0A8E2DGH4"/>
<keyword evidence="2" id="KW-0496">Mitochondrion</keyword>
<evidence type="ECO:0000313" key="5">
    <source>
        <dbReference type="Proteomes" id="UP000250043"/>
    </source>
</evidence>
<feature type="region of interest" description="Disordered" evidence="3">
    <location>
        <begin position="351"/>
        <end position="381"/>
    </location>
</feature>
<dbReference type="Proteomes" id="UP000250043">
    <property type="component" value="Unassembled WGS sequence"/>
</dbReference>
<feature type="compositionally biased region" description="Low complexity" evidence="3">
    <location>
        <begin position="194"/>
        <end position="210"/>
    </location>
</feature>
<feature type="region of interest" description="Disordered" evidence="3">
    <location>
        <begin position="194"/>
        <end position="233"/>
    </location>
</feature>
<gene>
    <name evidence="4" type="ORF">OBBRIDRAFT_374616</name>
</gene>
<evidence type="ECO:0000256" key="3">
    <source>
        <dbReference type="SAM" id="MobiDB-lite"/>
    </source>
</evidence>
<accession>A0A8E2DGH4</accession>
<organism evidence="4 5">
    <name type="scientific">Obba rivulosa</name>
    <dbReference type="NCBI Taxonomy" id="1052685"/>
    <lineage>
        <taxon>Eukaryota</taxon>
        <taxon>Fungi</taxon>
        <taxon>Dikarya</taxon>
        <taxon>Basidiomycota</taxon>
        <taxon>Agaricomycotina</taxon>
        <taxon>Agaricomycetes</taxon>
        <taxon>Polyporales</taxon>
        <taxon>Gelatoporiaceae</taxon>
        <taxon>Obba</taxon>
    </lineage>
</organism>
<feature type="region of interest" description="Disordered" evidence="3">
    <location>
        <begin position="430"/>
        <end position="482"/>
    </location>
</feature>
<sequence length="482" mass="50999">MALSHVHRGTLFERHSLHVLQTSLSMALVRVGGSGDGGVDLQGWWWLPEGLTRHALGAEPQRYPASPNSGGEAERTRIRVLAQCKLETRKLSPKNVRELEGVLMRYREYIYASRGDLSPLPFSGLRRLVQPVAPSNSDVESTTTSLSGEEQLDRVVGLLISAAPFTKGTILRAHSSPVPLMLLHLPAPPEIVYSPASPSSASSPIPSSSPDPEPDADAEAGPGEDSALDGAGTPAMGSFLFNPALGGTHGLLRGQIEPRWEYASPSALARLASAVLGSSDPSGSAASSSVALASTFTSSGLGVTALGRPGLWCEGRRVQSCVPEDAHAQLFGDIEEEGVVLQDEDYISETGDAVEEKKAAQGADKKRKGRARKKTEGTVTVPETAADERGVEVAVKKLKGRARKKANEGTVSETATIEKGEVEVVVRKRRGRPAKKATDAAENVEGANTEGVAQEGTDDSVGEVKLKRTRRSKKVDTSPMAA</sequence>
<dbReference type="PANTHER" id="PTHR28133">
    <property type="entry name" value="REQUIRED FOR RESPIRATORY GROWTH PROTEIN 7, MITOCHONDRIAL"/>
    <property type="match status" value="1"/>
</dbReference>